<evidence type="ECO:0000313" key="1">
    <source>
        <dbReference type="EMBL" id="CAG1839312.1"/>
    </source>
</evidence>
<protein>
    <submittedName>
        <fullName evidence="1">(wild Malaysian banana) hypothetical protein</fullName>
    </submittedName>
</protein>
<name>A0A8D6ZZE6_MUSAM</name>
<accession>A0A8D6ZZE6</accession>
<reference evidence="1" key="1">
    <citation type="submission" date="2021-03" db="EMBL/GenBank/DDBJ databases">
        <authorList>
            <consortium name="Genoscope - CEA"/>
            <person name="William W."/>
        </authorList>
    </citation>
    <scope>NUCLEOTIDE SEQUENCE</scope>
    <source>
        <strain evidence="1">Doubled-haploid Pahang</strain>
    </source>
</reference>
<dbReference type="AlphaFoldDB" id="A0A8D6ZZE6"/>
<gene>
    <name evidence="1" type="ORF">GSMUA_274890.1</name>
</gene>
<dbReference type="EMBL" id="HG996470">
    <property type="protein sequence ID" value="CAG1839312.1"/>
    <property type="molecule type" value="Genomic_DNA"/>
</dbReference>
<sequence>MQRSRGIDAVNQLKTVWLLSESRNCVCSKFGGCSHSHCLRVLAYILRLLRYLPSLKTIPIPVSQRIIIRVILSKAFKITYRNINGAYFERQTLLWSQQITSSMMNMYDSFACSTVFLKNFHLNNREH</sequence>
<organism evidence="1">
    <name type="scientific">Musa acuminata subsp. malaccensis</name>
    <name type="common">Wild banana</name>
    <name type="synonym">Musa malaccensis</name>
    <dbReference type="NCBI Taxonomy" id="214687"/>
    <lineage>
        <taxon>Eukaryota</taxon>
        <taxon>Viridiplantae</taxon>
        <taxon>Streptophyta</taxon>
        <taxon>Embryophyta</taxon>
        <taxon>Tracheophyta</taxon>
        <taxon>Spermatophyta</taxon>
        <taxon>Magnoliopsida</taxon>
        <taxon>Liliopsida</taxon>
        <taxon>Zingiberales</taxon>
        <taxon>Musaceae</taxon>
        <taxon>Musa</taxon>
    </lineage>
</organism>
<proteinExistence type="predicted"/>